<evidence type="ECO:0000256" key="2">
    <source>
        <dbReference type="ARBA" id="ARBA00022475"/>
    </source>
</evidence>
<evidence type="ECO:0000256" key="6">
    <source>
        <dbReference type="SAM" id="Phobius"/>
    </source>
</evidence>
<evidence type="ECO:0000259" key="7">
    <source>
        <dbReference type="Pfam" id="PF00482"/>
    </source>
</evidence>
<sequence>MNLAITVSLVLSMSSAYFLLQDEDIKMSTRFFAKRKDRAAQLFPKMRDHDSVQYRLLELGKTRTEDLNEFRFNQFAITLSAIVGSYIFLTVIGKTNLLSLLISCLVGISVYFFLDRTLTMKITKKRTLLESEFPAIVEMLTLCMAAGETPLGAMSRVAQRSTGLLSVEFALVIHSVKAGIPFQFALDEMGRRIKSTHIRRFVDALITAMLRGAPLIDVLQSHSRNAREAERNRVLSAAGKSEVSMMIPVVFLILPISILFALWPSLSNLNLFLS</sequence>
<feature type="transmembrane region" description="Helical" evidence="6">
    <location>
        <begin position="96"/>
        <end position="114"/>
    </location>
</feature>
<evidence type="ECO:0000256" key="1">
    <source>
        <dbReference type="ARBA" id="ARBA00004651"/>
    </source>
</evidence>
<dbReference type="AlphaFoldDB" id="A0A6J6IAK2"/>
<comment type="subcellular location">
    <subcellularLocation>
        <location evidence="1">Cell membrane</location>
        <topology evidence="1">Multi-pass membrane protein</topology>
    </subcellularLocation>
</comment>
<keyword evidence="5 6" id="KW-0472">Membrane</keyword>
<evidence type="ECO:0000256" key="5">
    <source>
        <dbReference type="ARBA" id="ARBA00023136"/>
    </source>
</evidence>
<feature type="transmembrane region" description="Helical" evidence="6">
    <location>
        <begin position="72"/>
        <end position="89"/>
    </location>
</feature>
<dbReference type="PANTHER" id="PTHR35007:SF2">
    <property type="entry name" value="PILUS ASSEMBLE PROTEIN"/>
    <property type="match status" value="1"/>
</dbReference>
<dbReference type="Pfam" id="PF00482">
    <property type="entry name" value="T2SSF"/>
    <property type="match status" value="1"/>
</dbReference>
<dbReference type="InterPro" id="IPR018076">
    <property type="entry name" value="T2SS_GspF_dom"/>
</dbReference>
<dbReference type="EMBL" id="CAEZVI010000014">
    <property type="protein sequence ID" value="CAB4623581.1"/>
    <property type="molecule type" value="Genomic_DNA"/>
</dbReference>
<keyword evidence="2" id="KW-1003">Cell membrane</keyword>
<keyword evidence="4 6" id="KW-1133">Transmembrane helix</keyword>
<name>A0A6J6IAK2_9ZZZZ</name>
<dbReference type="PANTHER" id="PTHR35007">
    <property type="entry name" value="INTEGRAL MEMBRANE PROTEIN-RELATED"/>
    <property type="match status" value="1"/>
</dbReference>
<dbReference type="GO" id="GO:0005886">
    <property type="term" value="C:plasma membrane"/>
    <property type="evidence" value="ECO:0007669"/>
    <property type="project" value="UniProtKB-SubCell"/>
</dbReference>
<keyword evidence="3 6" id="KW-0812">Transmembrane</keyword>
<gene>
    <name evidence="8" type="ORF">UFOPK1981_00258</name>
</gene>
<accession>A0A6J6IAK2</accession>
<evidence type="ECO:0000313" key="8">
    <source>
        <dbReference type="EMBL" id="CAB4623581.1"/>
    </source>
</evidence>
<evidence type="ECO:0000256" key="3">
    <source>
        <dbReference type="ARBA" id="ARBA00022692"/>
    </source>
</evidence>
<evidence type="ECO:0000256" key="4">
    <source>
        <dbReference type="ARBA" id="ARBA00022989"/>
    </source>
</evidence>
<organism evidence="8">
    <name type="scientific">freshwater metagenome</name>
    <dbReference type="NCBI Taxonomy" id="449393"/>
    <lineage>
        <taxon>unclassified sequences</taxon>
        <taxon>metagenomes</taxon>
        <taxon>ecological metagenomes</taxon>
    </lineage>
</organism>
<protein>
    <submittedName>
        <fullName evidence="8">Unannotated protein</fullName>
    </submittedName>
</protein>
<reference evidence="8" key="1">
    <citation type="submission" date="2020-05" db="EMBL/GenBank/DDBJ databases">
        <authorList>
            <person name="Chiriac C."/>
            <person name="Salcher M."/>
            <person name="Ghai R."/>
            <person name="Kavagutti S V."/>
        </authorList>
    </citation>
    <scope>NUCLEOTIDE SEQUENCE</scope>
</reference>
<proteinExistence type="predicted"/>
<feature type="transmembrane region" description="Helical" evidence="6">
    <location>
        <begin position="243"/>
        <end position="263"/>
    </location>
</feature>
<feature type="domain" description="Type II secretion system protein GspF" evidence="7">
    <location>
        <begin position="138"/>
        <end position="260"/>
    </location>
</feature>